<evidence type="ECO:0008006" key="3">
    <source>
        <dbReference type="Google" id="ProtNLM"/>
    </source>
</evidence>
<accession>A0A445GFQ0</accession>
<name>A0A445GFQ0_GLYSO</name>
<dbReference type="EMBL" id="QZWG01000016">
    <property type="protein sequence ID" value="RZB60086.1"/>
    <property type="molecule type" value="Genomic_DNA"/>
</dbReference>
<dbReference type="InterPro" id="IPR036691">
    <property type="entry name" value="Endo/exonu/phosph_ase_sf"/>
</dbReference>
<dbReference type="PANTHER" id="PTHR33710">
    <property type="entry name" value="BNAC02G09200D PROTEIN"/>
    <property type="match status" value="1"/>
</dbReference>
<protein>
    <recommendedName>
        <fullName evidence="3">Endonuclease/exonuclease/phosphatase domain-containing protein</fullName>
    </recommendedName>
</protein>
<dbReference type="Gene3D" id="3.60.10.10">
    <property type="entry name" value="Endonuclease/exonuclease/phosphatase"/>
    <property type="match status" value="1"/>
</dbReference>
<keyword evidence="2" id="KW-1185">Reference proteome</keyword>
<gene>
    <name evidence="1" type="ORF">D0Y65_043026</name>
</gene>
<dbReference type="AlphaFoldDB" id="A0A445GFQ0"/>
<evidence type="ECO:0000313" key="2">
    <source>
        <dbReference type="Proteomes" id="UP000289340"/>
    </source>
</evidence>
<proteinExistence type="predicted"/>
<sequence length="260" mass="30770">MFAWISSYHYNYMVEEEACLYAHFSYIWHHFLLLDEPQIPLITVEARVMYHFPFEHTPHCDINHVIHYYAYFGFEQLDNPLRLLGGLLDLPFVSTFTNFARVILDKFLEFSRDAIVASNFLERDIRKDSWNLICDLVADTSLPWLIFGDFNDFVSNDEKIGWVNHPSWLLRGFHETILECNLHSLPMEGYQFTWARRLGECDGVEGKLDRDLATLEWIDLFLNFRLLSGLSSKFYHTPIILNLDGIHRRGFKMHFCFENA</sequence>
<comment type="caution">
    <text evidence="1">The sequence shown here is derived from an EMBL/GenBank/DDBJ whole genome shotgun (WGS) entry which is preliminary data.</text>
</comment>
<organism evidence="1 2">
    <name type="scientific">Glycine soja</name>
    <name type="common">Wild soybean</name>
    <dbReference type="NCBI Taxonomy" id="3848"/>
    <lineage>
        <taxon>Eukaryota</taxon>
        <taxon>Viridiplantae</taxon>
        <taxon>Streptophyta</taxon>
        <taxon>Embryophyta</taxon>
        <taxon>Tracheophyta</taxon>
        <taxon>Spermatophyta</taxon>
        <taxon>Magnoliopsida</taxon>
        <taxon>eudicotyledons</taxon>
        <taxon>Gunneridae</taxon>
        <taxon>Pentapetalae</taxon>
        <taxon>rosids</taxon>
        <taxon>fabids</taxon>
        <taxon>Fabales</taxon>
        <taxon>Fabaceae</taxon>
        <taxon>Papilionoideae</taxon>
        <taxon>50 kb inversion clade</taxon>
        <taxon>NPAAA clade</taxon>
        <taxon>indigoferoid/millettioid clade</taxon>
        <taxon>Phaseoleae</taxon>
        <taxon>Glycine</taxon>
        <taxon>Glycine subgen. Soja</taxon>
    </lineage>
</organism>
<dbReference type="SUPFAM" id="SSF56219">
    <property type="entry name" value="DNase I-like"/>
    <property type="match status" value="1"/>
</dbReference>
<reference evidence="1 2" key="1">
    <citation type="submission" date="2018-09" db="EMBL/GenBank/DDBJ databases">
        <title>A high-quality reference genome of wild soybean provides a powerful tool to mine soybean genomes.</title>
        <authorList>
            <person name="Xie M."/>
            <person name="Chung C.Y.L."/>
            <person name="Li M.-W."/>
            <person name="Wong F.-L."/>
            <person name="Chan T.-F."/>
            <person name="Lam H.-M."/>
        </authorList>
    </citation>
    <scope>NUCLEOTIDE SEQUENCE [LARGE SCALE GENOMIC DNA]</scope>
    <source>
        <strain evidence="2">cv. W05</strain>
        <tissue evidence="1">Hypocotyl of etiolated seedlings</tissue>
    </source>
</reference>
<dbReference type="Proteomes" id="UP000289340">
    <property type="component" value="Chromosome 16"/>
</dbReference>
<dbReference type="PANTHER" id="PTHR33710:SF79">
    <property type="entry name" value="OS06G0205337 PROTEIN"/>
    <property type="match status" value="1"/>
</dbReference>
<evidence type="ECO:0000313" key="1">
    <source>
        <dbReference type="EMBL" id="RZB60086.1"/>
    </source>
</evidence>